<protein>
    <recommendedName>
        <fullName evidence="2">Putative cysteine ligase BshC</fullName>
        <ecNumber evidence="2">6.-.-.-</ecNumber>
    </recommendedName>
</protein>
<sequence length="535" mass="60552">MDCKLTDPINLDFSKTGFFSKLILDYLEGAPALAPFHQYPPSVDAFSNAIKAKEKESIDRQALTEALRSQYGPSLLTPELESLIGSLNLANTYTVTTGHQLNIFGGPLYFIYKIISTINLAEAVEKANPGNRIIPVFWMATEDHDFAEINHISLFGKELKWDAKPGGATGRMDPRGMQDVLAQLKEILGSSPQAEELAALFEKAYAGHRTLADATRYFVHQLLGSYGLLIIDGDDPRLKSLFSDIIEKDILEGISSAQVIQTNRQLEETGYKTQAHPREINFFYLEENLRERIVLENGEYQVLNSDISFSPENLATEISRHPEKFSPNVIMRPVYQEKILPNLAYVGGGGELAYWMQLCSVFEAHHINFPILILRNSLLLIDENSGKKMSSLGIEPESLFQPEQQLINAFVQSHSEEELSLEEEKKAFEELFNRIGEKAFALDPTLKDSAEAEKAKFFNSLKGLENKLSKAGRRRFDTELAQLSRLRQKLFPDSGLQERHENFIPFYLKYGPSFFSELKKRLEPCLNKFQILSVR</sequence>
<dbReference type="InterPro" id="IPR055399">
    <property type="entry name" value="CC_BshC"/>
</dbReference>
<reference evidence="5 6" key="1">
    <citation type="submission" date="2019-03" db="EMBL/GenBank/DDBJ databases">
        <title>Genomic Encyclopedia of Type Strains, Phase IV (KMG-IV): sequencing the most valuable type-strain genomes for metagenomic binning, comparative biology and taxonomic classification.</title>
        <authorList>
            <person name="Goeker M."/>
        </authorList>
    </citation>
    <scope>NUCLEOTIDE SEQUENCE [LARGE SCALE GENOMIC DNA]</scope>
    <source>
        <strain evidence="5 6">DSM 21100</strain>
    </source>
</reference>
<feature type="coiled-coil region" evidence="2">
    <location>
        <begin position="411"/>
        <end position="467"/>
    </location>
</feature>
<feature type="domain" description="Bacillithiol biosynthesis BshC N-terminal Rossmann-like" evidence="3">
    <location>
        <begin position="11"/>
        <end position="376"/>
    </location>
</feature>
<keyword evidence="6" id="KW-1185">Reference proteome</keyword>
<dbReference type="InterPro" id="IPR055398">
    <property type="entry name" value="Rossmann-like_BshC"/>
</dbReference>
<proteinExistence type="inferred from homology"/>
<evidence type="ECO:0000313" key="5">
    <source>
        <dbReference type="EMBL" id="TCS86362.1"/>
    </source>
</evidence>
<evidence type="ECO:0000259" key="3">
    <source>
        <dbReference type="Pfam" id="PF10079"/>
    </source>
</evidence>
<organism evidence="5 6">
    <name type="scientific">Anseongella ginsenosidimutans</name>
    <dbReference type="NCBI Taxonomy" id="496056"/>
    <lineage>
        <taxon>Bacteria</taxon>
        <taxon>Pseudomonadati</taxon>
        <taxon>Bacteroidota</taxon>
        <taxon>Sphingobacteriia</taxon>
        <taxon>Sphingobacteriales</taxon>
        <taxon>Sphingobacteriaceae</taxon>
        <taxon>Anseongella</taxon>
    </lineage>
</organism>
<comment type="caution">
    <text evidence="5">The sequence shown here is derived from an EMBL/GenBank/DDBJ whole genome shotgun (WGS) entry which is preliminary data.</text>
</comment>
<evidence type="ECO:0000259" key="4">
    <source>
        <dbReference type="Pfam" id="PF24850"/>
    </source>
</evidence>
<comment type="similarity">
    <text evidence="2">Belongs to the BshC family.</text>
</comment>
<name>A0A4R3KPQ1_9SPHI</name>
<dbReference type="AlphaFoldDB" id="A0A4R3KPQ1"/>
<dbReference type="EC" id="6.-.-.-" evidence="2"/>
<keyword evidence="2" id="KW-0175">Coiled coil</keyword>
<gene>
    <name evidence="2" type="primary">bshC</name>
    <name evidence="5" type="ORF">EDD80_108155</name>
</gene>
<keyword evidence="1 2" id="KW-0436">Ligase</keyword>
<evidence type="ECO:0000313" key="6">
    <source>
        <dbReference type="Proteomes" id="UP000295807"/>
    </source>
</evidence>
<dbReference type="OrthoDB" id="9765151at2"/>
<evidence type="ECO:0000256" key="2">
    <source>
        <dbReference type="HAMAP-Rule" id="MF_01867"/>
    </source>
</evidence>
<dbReference type="InterPro" id="IPR011199">
    <property type="entry name" value="Bacillithiol_biosynth_BshC"/>
</dbReference>
<accession>A0A4R3KPQ1</accession>
<dbReference type="NCBIfam" id="TIGR03998">
    <property type="entry name" value="thiol_BshC"/>
    <property type="match status" value="1"/>
</dbReference>
<dbReference type="Pfam" id="PF10079">
    <property type="entry name" value="Rossmann-like_BshC"/>
    <property type="match status" value="1"/>
</dbReference>
<dbReference type="EMBL" id="SMAD01000008">
    <property type="protein sequence ID" value="TCS86362.1"/>
    <property type="molecule type" value="Genomic_DNA"/>
</dbReference>
<dbReference type="GO" id="GO:0016874">
    <property type="term" value="F:ligase activity"/>
    <property type="evidence" value="ECO:0007669"/>
    <property type="project" value="UniProtKB-UniRule"/>
</dbReference>
<dbReference type="Pfam" id="PF24850">
    <property type="entry name" value="CC_BshC"/>
    <property type="match status" value="1"/>
</dbReference>
<dbReference type="PIRSF" id="PIRSF012535">
    <property type="entry name" value="UCP012535"/>
    <property type="match status" value="1"/>
</dbReference>
<dbReference type="RefSeq" id="WP_132129763.1">
    <property type="nucleotide sequence ID" value="NZ_CP042432.1"/>
</dbReference>
<feature type="domain" description="Bacillithiol biosynthesis BshC C-terminal coiled-coil" evidence="4">
    <location>
        <begin position="379"/>
        <end position="533"/>
    </location>
</feature>
<evidence type="ECO:0000256" key="1">
    <source>
        <dbReference type="ARBA" id="ARBA00022598"/>
    </source>
</evidence>
<dbReference type="HAMAP" id="MF_01867">
    <property type="entry name" value="BshC"/>
    <property type="match status" value="1"/>
</dbReference>
<dbReference type="Proteomes" id="UP000295807">
    <property type="component" value="Unassembled WGS sequence"/>
</dbReference>